<sequence>MKDKNYLSRTRPFNCIRECINPKGEKRVKGQMISENDALKPWAIDLANFLFSIKSALKIFGSAKAVIRRLTQT</sequence>
<evidence type="ECO:0000313" key="1">
    <source>
        <dbReference type="EMBL" id="TKR82739.1"/>
    </source>
</evidence>
<dbReference type="Proteomes" id="UP000298663">
    <property type="component" value="Unassembled WGS sequence"/>
</dbReference>
<comment type="caution">
    <text evidence="1">The sequence shown here is derived from an EMBL/GenBank/DDBJ whole genome shotgun (WGS) entry which is preliminary data.</text>
</comment>
<dbReference type="AlphaFoldDB" id="A0A4U5NHX8"/>
<proteinExistence type="predicted"/>
<protein>
    <submittedName>
        <fullName evidence="1">Uncharacterized protein</fullName>
    </submittedName>
</protein>
<reference evidence="1 2" key="2">
    <citation type="journal article" date="2019" name="G3 (Bethesda)">
        <title>Hybrid Assembly of the Genome of the Entomopathogenic Nematode Steinernema carpocapsae Identifies the X-Chromosome.</title>
        <authorList>
            <person name="Serra L."/>
            <person name="Macchietto M."/>
            <person name="Macias-Munoz A."/>
            <person name="McGill C.J."/>
            <person name="Rodriguez I.M."/>
            <person name="Rodriguez B."/>
            <person name="Murad R."/>
            <person name="Mortazavi A."/>
        </authorList>
    </citation>
    <scope>NUCLEOTIDE SEQUENCE [LARGE SCALE GENOMIC DNA]</scope>
    <source>
        <strain evidence="1 2">ALL</strain>
    </source>
</reference>
<evidence type="ECO:0000313" key="2">
    <source>
        <dbReference type="Proteomes" id="UP000298663"/>
    </source>
</evidence>
<organism evidence="1 2">
    <name type="scientific">Steinernema carpocapsae</name>
    <name type="common">Entomopathogenic nematode</name>
    <dbReference type="NCBI Taxonomy" id="34508"/>
    <lineage>
        <taxon>Eukaryota</taxon>
        <taxon>Metazoa</taxon>
        <taxon>Ecdysozoa</taxon>
        <taxon>Nematoda</taxon>
        <taxon>Chromadorea</taxon>
        <taxon>Rhabditida</taxon>
        <taxon>Tylenchina</taxon>
        <taxon>Panagrolaimomorpha</taxon>
        <taxon>Strongyloidoidea</taxon>
        <taxon>Steinernematidae</taxon>
        <taxon>Steinernema</taxon>
    </lineage>
</organism>
<dbReference type="EMBL" id="AZBU02000004">
    <property type="protein sequence ID" value="TKR82739.1"/>
    <property type="molecule type" value="Genomic_DNA"/>
</dbReference>
<keyword evidence="2" id="KW-1185">Reference proteome</keyword>
<name>A0A4U5NHX8_STECR</name>
<gene>
    <name evidence="1" type="ORF">L596_016420</name>
</gene>
<accession>A0A4U5NHX8</accession>
<reference evidence="1 2" key="1">
    <citation type="journal article" date="2015" name="Genome Biol.">
        <title>Comparative genomics of Steinernema reveals deeply conserved gene regulatory networks.</title>
        <authorList>
            <person name="Dillman A.R."/>
            <person name="Macchietto M."/>
            <person name="Porter C.F."/>
            <person name="Rogers A."/>
            <person name="Williams B."/>
            <person name="Antoshechkin I."/>
            <person name="Lee M.M."/>
            <person name="Goodwin Z."/>
            <person name="Lu X."/>
            <person name="Lewis E.E."/>
            <person name="Goodrich-Blair H."/>
            <person name="Stock S.P."/>
            <person name="Adams B.J."/>
            <person name="Sternberg P.W."/>
            <person name="Mortazavi A."/>
        </authorList>
    </citation>
    <scope>NUCLEOTIDE SEQUENCE [LARGE SCALE GENOMIC DNA]</scope>
    <source>
        <strain evidence="1 2">ALL</strain>
    </source>
</reference>